<evidence type="ECO:0000313" key="1">
    <source>
        <dbReference type="EMBL" id="RDD81701.1"/>
    </source>
</evidence>
<accession>A0A369UMD9</accession>
<dbReference type="RefSeq" id="WP_114845568.1">
    <property type="nucleotide sequence ID" value="NZ_JBHSPE010000005.1"/>
</dbReference>
<dbReference type="OrthoDB" id="9800188at2"/>
<name>A0A369UMD9_9GAMM</name>
<keyword evidence="2" id="KW-1185">Reference proteome</keyword>
<organism evidence="1 2">
    <name type="scientific">Dyella tabacisoli</name>
    <dbReference type="NCBI Taxonomy" id="2282381"/>
    <lineage>
        <taxon>Bacteria</taxon>
        <taxon>Pseudomonadati</taxon>
        <taxon>Pseudomonadota</taxon>
        <taxon>Gammaproteobacteria</taxon>
        <taxon>Lysobacterales</taxon>
        <taxon>Rhodanobacteraceae</taxon>
        <taxon>Dyella</taxon>
    </lineage>
</organism>
<gene>
    <name evidence="1" type="ORF">DVJ77_11080</name>
</gene>
<dbReference type="InterPro" id="IPR029069">
    <property type="entry name" value="HotDog_dom_sf"/>
</dbReference>
<sequence length="160" mass="17279">MTPAIAEVVPHTGEMILLDDVVAFDAQSIVCSLTVKPGGLFNAQDGSLPAWLGVELMAQSIAAWAGCQMSTEQPRLLPVGVLLGSRHYVCDVDFFPLGSELRIAATREFHDEQGMAVFTCRIDAPGIHAEARLTVFSPPDARAFFESSTHESSNLEQPHV</sequence>
<dbReference type="Proteomes" id="UP000253782">
    <property type="component" value="Unassembled WGS sequence"/>
</dbReference>
<comment type="caution">
    <text evidence="1">The sequence shown here is derived from an EMBL/GenBank/DDBJ whole genome shotgun (WGS) entry which is preliminary data.</text>
</comment>
<reference evidence="1 2" key="1">
    <citation type="submission" date="2018-07" db="EMBL/GenBank/DDBJ databases">
        <title>Dyella tabacisoli L4-6T, whole genome shotgun sequence.</title>
        <authorList>
            <person name="Zhou X.-K."/>
            <person name="Li W.-J."/>
            <person name="Duan Y.-Q."/>
        </authorList>
    </citation>
    <scope>NUCLEOTIDE SEQUENCE [LARGE SCALE GENOMIC DNA]</scope>
    <source>
        <strain evidence="1 2">L4-6</strain>
    </source>
</reference>
<dbReference type="Pfam" id="PF22817">
    <property type="entry name" value="ApeP-like"/>
    <property type="match status" value="1"/>
</dbReference>
<dbReference type="SUPFAM" id="SSF54637">
    <property type="entry name" value="Thioesterase/thiol ester dehydrase-isomerase"/>
    <property type="match status" value="1"/>
</dbReference>
<dbReference type="EMBL" id="QQAH01000009">
    <property type="protein sequence ID" value="RDD81701.1"/>
    <property type="molecule type" value="Genomic_DNA"/>
</dbReference>
<evidence type="ECO:0000313" key="2">
    <source>
        <dbReference type="Proteomes" id="UP000253782"/>
    </source>
</evidence>
<dbReference type="Gene3D" id="3.10.129.10">
    <property type="entry name" value="Hotdog Thioesterase"/>
    <property type="match status" value="1"/>
</dbReference>
<proteinExistence type="predicted"/>
<dbReference type="CDD" id="cd01289">
    <property type="entry name" value="FabA_like"/>
    <property type="match status" value="1"/>
</dbReference>
<protein>
    <submittedName>
        <fullName evidence="1">3-hydroxylacyl-ACP dehydratase</fullName>
    </submittedName>
</protein>
<dbReference type="PIRSF" id="PIRSF020565">
    <property type="entry name" value="3Ho_Ac_ACP_DH_prd"/>
    <property type="match status" value="1"/>
</dbReference>
<dbReference type="InterPro" id="IPR016776">
    <property type="entry name" value="ApeP-like_dehydratase"/>
</dbReference>
<dbReference type="AlphaFoldDB" id="A0A369UMD9"/>